<dbReference type="PANTHER" id="PTHR30469:SF20">
    <property type="entry name" value="EFFLUX RND TRANSPORTER PERIPLASMIC ADAPTOR SUBUNIT"/>
    <property type="match status" value="1"/>
</dbReference>
<dbReference type="PANTHER" id="PTHR30469">
    <property type="entry name" value="MULTIDRUG RESISTANCE PROTEIN MDTA"/>
    <property type="match status" value="1"/>
</dbReference>
<evidence type="ECO:0000313" key="2">
    <source>
        <dbReference type="EMBL" id="GEN22923.1"/>
    </source>
</evidence>
<dbReference type="EMBL" id="FRCA01000003">
    <property type="protein sequence ID" value="SHL84534.1"/>
    <property type="molecule type" value="Genomic_DNA"/>
</dbReference>
<accession>A0A1M7DYG5</accession>
<evidence type="ECO:0000256" key="1">
    <source>
        <dbReference type="ARBA" id="ARBA00009477"/>
    </source>
</evidence>
<keyword evidence="2" id="KW-0449">Lipoprotein</keyword>
<gene>
    <name evidence="2" type="ORF">HCU01_08720</name>
    <name evidence="3" type="ORF">SAMN05660971_01537</name>
</gene>
<protein>
    <submittedName>
        <fullName evidence="2">Lipoprotein</fullName>
    </submittedName>
    <submittedName>
        <fullName evidence="3">RND family efflux transporter, MFP subunit</fullName>
    </submittedName>
</protein>
<evidence type="ECO:0000313" key="5">
    <source>
        <dbReference type="Proteomes" id="UP000321726"/>
    </source>
</evidence>
<dbReference type="InterPro" id="IPR006143">
    <property type="entry name" value="RND_pump_MFP"/>
</dbReference>
<dbReference type="NCBIfam" id="TIGR01730">
    <property type="entry name" value="RND_mfp"/>
    <property type="match status" value="1"/>
</dbReference>
<reference evidence="2 5" key="2">
    <citation type="submission" date="2019-07" db="EMBL/GenBank/DDBJ databases">
        <title>Whole genome shotgun sequence of Halomonas cupida NBRC 102219.</title>
        <authorList>
            <person name="Hosoyama A."/>
            <person name="Uohara A."/>
            <person name="Ohji S."/>
            <person name="Ichikawa N."/>
        </authorList>
    </citation>
    <scope>NUCLEOTIDE SEQUENCE [LARGE SCALE GENOMIC DNA]</scope>
    <source>
        <strain evidence="2 5">NBRC 102219</strain>
    </source>
</reference>
<dbReference type="STRING" id="44933.SAMN05660971_01537"/>
<dbReference type="RefSeq" id="WP_084541811.1">
    <property type="nucleotide sequence ID" value="NZ_BJXU01000031.1"/>
</dbReference>
<dbReference type="GO" id="GO:1990281">
    <property type="term" value="C:efflux pump complex"/>
    <property type="evidence" value="ECO:0007669"/>
    <property type="project" value="TreeGrafter"/>
</dbReference>
<dbReference type="EMBL" id="BJXU01000031">
    <property type="protein sequence ID" value="GEN22923.1"/>
    <property type="molecule type" value="Genomic_DNA"/>
</dbReference>
<dbReference type="Gene3D" id="2.40.50.100">
    <property type="match status" value="1"/>
</dbReference>
<name>A0A1M7DYG5_9GAMM</name>
<dbReference type="Gene3D" id="2.40.420.20">
    <property type="match status" value="1"/>
</dbReference>
<dbReference type="PROSITE" id="PS51257">
    <property type="entry name" value="PROKAR_LIPOPROTEIN"/>
    <property type="match status" value="1"/>
</dbReference>
<dbReference type="Gene3D" id="2.40.30.170">
    <property type="match status" value="1"/>
</dbReference>
<sequence length="384" mass="42006">MTLQRGMSTGAGQRWYPWVLLSVIVSLLTACSEAASPLEQQQIHPVKLVTLDAGREAGLLRYPGVVLASERSALSFRTGGELAELSVSAGDEVKAGDQVARLDDRDAQSQLDNARSSYELAAATHERMRVSLERGAISRSSYDEARAQFLSARANLSQAEDQLSYTVLRAPFDGVIAQVPVDNYQVVGAQQTIAELQQPGSIDVTFQLPEQQVRQIDEQRTDAVRTSGTEVAWVEFSHGGKRYPAHYRKHDSSVSEGSLSYEVTLTLPEPEDITVLSGMSTTVLLDMQALTQEQKQAWRVPVSALTTRDEQPEQPVVWRYVADDPEDPQSPGRVEAVTVTPGRVTARGILVEGDLAVGDRLIAAGTQALQEDLRVQPWVKEQGL</sequence>
<organism evidence="3 4">
    <name type="scientific">Halomonas cupida</name>
    <dbReference type="NCBI Taxonomy" id="44933"/>
    <lineage>
        <taxon>Bacteria</taxon>
        <taxon>Pseudomonadati</taxon>
        <taxon>Pseudomonadota</taxon>
        <taxon>Gammaproteobacteria</taxon>
        <taxon>Oceanospirillales</taxon>
        <taxon>Halomonadaceae</taxon>
        <taxon>Halomonas</taxon>
    </lineage>
</organism>
<dbReference type="GO" id="GO:0015562">
    <property type="term" value="F:efflux transmembrane transporter activity"/>
    <property type="evidence" value="ECO:0007669"/>
    <property type="project" value="TreeGrafter"/>
</dbReference>
<evidence type="ECO:0000313" key="4">
    <source>
        <dbReference type="Proteomes" id="UP000184123"/>
    </source>
</evidence>
<dbReference type="Proteomes" id="UP000321726">
    <property type="component" value="Unassembled WGS sequence"/>
</dbReference>
<dbReference type="Gene3D" id="1.10.287.470">
    <property type="entry name" value="Helix hairpin bin"/>
    <property type="match status" value="1"/>
</dbReference>
<dbReference type="AlphaFoldDB" id="A0A1M7DYG5"/>
<keyword evidence="5" id="KW-1185">Reference proteome</keyword>
<reference evidence="3 4" key="1">
    <citation type="submission" date="2016-11" db="EMBL/GenBank/DDBJ databases">
        <authorList>
            <person name="Jaros S."/>
            <person name="Januszkiewicz K."/>
            <person name="Wedrychowicz H."/>
        </authorList>
    </citation>
    <scope>NUCLEOTIDE SEQUENCE [LARGE SCALE GENOMIC DNA]</scope>
    <source>
        <strain evidence="3 4">DSM 4740</strain>
    </source>
</reference>
<dbReference type="Proteomes" id="UP000184123">
    <property type="component" value="Unassembled WGS sequence"/>
</dbReference>
<dbReference type="SUPFAM" id="SSF111369">
    <property type="entry name" value="HlyD-like secretion proteins"/>
    <property type="match status" value="1"/>
</dbReference>
<evidence type="ECO:0000313" key="3">
    <source>
        <dbReference type="EMBL" id="SHL84534.1"/>
    </source>
</evidence>
<comment type="similarity">
    <text evidence="1">Belongs to the membrane fusion protein (MFP) (TC 8.A.1) family.</text>
</comment>
<proteinExistence type="inferred from homology"/>